<dbReference type="InterPro" id="IPR009571">
    <property type="entry name" value="SUR7/Rim9-like_fungi"/>
</dbReference>
<keyword evidence="3" id="KW-1185">Reference proteome</keyword>
<evidence type="ECO:0000256" key="1">
    <source>
        <dbReference type="SAM" id="Phobius"/>
    </source>
</evidence>
<feature type="transmembrane region" description="Helical" evidence="1">
    <location>
        <begin position="96"/>
        <end position="119"/>
    </location>
</feature>
<dbReference type="PANTHER" id="PTHR28013:SF4">
    <property type="entry name" value="MARVEL DOMAIN-CONTAINING PROTEIN"/>
    <property type="match status" value="1"/>
</dbReference>
<sequence length="177" mass="19684">MPINPIPPAFLLTFAAFVLLILCTFSVPLVSTFYFLHADIAGGVKFGGWGWCLDNQGPCSGSAHVGYSWDPDIIVWLTKVMIFYPIGLPKMFPSPIYSILALISFITTFVAYIFTIALFVTAQHRFKRDGFHATYGPLFWMALVAMIILFLMTLNSGCGSVFRGRFGRASPYIAYNV</sequence>
<name>A0A164TVU9_9AGAM</name>
<dbReference type="Proteomes" id="UP000076722">
    <property type="component" value="Unassembled WGS sequence"/>
</dbReference>
<dbReference type="GO" id="GO:0032153">
    <property type="term" value="C:cell division site"/>
    <property type="evidence" value="ECO:0007669"/>
    <property type="project" value="TreeGrafter"/>
</dbReference>
<protein>
    <recommendedName>
        <fullName evidence="4">SUR7-domain-containing protein</fullName>
    </recommendedName>
</protein>
<dbReference type="GO" id="GO:0005886">
    <property type="term" value="C:plasma membrane"/>
    <property type="evidence" value="ECO:0007669"/>
    <property type="project" value="InterPro"/>
</dbReference>
<gene>
    <name evidence="2" type="ORF">SISNIDRAFT_455270</name>
</gene>
<evidence type="ECO:0000313" key="3">
    <source>
        <dbReference type="Proteomes" id="UP000076722"/>
    </source>
</evidence>
<dbReference type="Pfam" id="PF06687">
    <property type="entry name" value="SUR7"/>
    <property type="match status" value="1"/>
</dbReference>
<keyword evidence="1" id="KW-1133">Transmembrane helix</keyword>
<accession>A0A164TVU9</accession>
<dbReference type="EMBL" id="KV419409">
    <property type="protein sequence ID" value="KZS92677.1"/>
    <property type="molecule type" value="Genomic_DNA"/>
</dbReference>
<reference evidence="2 3" key="1">
    <citation type="journal article" date="2016" name="Mol. Biol. Evol.">
        <title>Comparative Genomics of Early-Diverging Mushroom-Forming Fungi Provides Insights into the Origins of Lignocellulose Decay Capabilities.</title>
        <authorList>
            <person name="Nagy L.G."/>
            <person name="Riley R."/>
            <person name="Tritt A."/>
            <person name="Adam C."/>
            <person name="Daum C."/>
            <person name="Floudas D."/>
            <person name="Sun H."/>
            <person name="Yadav J.S."/>
            <person name="Pangilinan J."/>
            <person name="Larsson K.H."/>
            <person name="Matsuura K."/>
            <person name="Barry K."/>
            <person name="Labutti K."/>
            <person name="Kuo R."/>
            <person name="Ohm R.A."/>
            <person name="Bhattacharya S.S."/>
            <person name="Shirouzu T."/>
            <person name="Yoshinaga Y."/>
            <person name="Martin F.M."/>
            <person name="Grigoriev I.V."/>
            <person name="Hibbett D.S."/>
        </authorList>
    </citation>
    <scope>NUCLEOTIDE SEQUENCE [LARGE SCALE GENOMIC DNA]</scope>
    <source>
        <strain evidence="2 3">HHB9708</strain>
    </source>
</reference>
<keyword evidence="1" id="KW-0812">Transmembrane</keyword>
<proteinExistence type="predicted"/>
<evidence type="ECO:0000313" key="2">
    <source>
        <dbReference type="EMBL" id="KZS92677.1"/>
    </source>
</evidence>
<dbReference type="AlphaFoldDB" id="A0A164TVU9"/>
<dbReference type="PANTHER" id="PTHR28013">
    <property type="entry name" value="PROTEIN DCV1-RELATED"/>
    <property type="match status" value="1"/>
</dbReference>
<dbReference type="OrthoDB" id="2589196at2759"/>
<dbReference type="GO" id="GO:0035838">
    <property type="term" value="C:growing cell tip"/>
    <property type="evidence" value="ECO:0007669"/>
    <property type="project" value="TreeGrafter"/>
</dbReference>
<evidence type="ECO:0008006" key="4">
    <source>
        <dbReference type="Google" id="ProtNLM"/>
    </source>
</evidence>
<organism evidence="2 3">
    <name type="scientific">Sistotremastrum niveocremeum HHB9708</name>
    <dbReference type="NCBI Taxonomy" id="1314777"/>
    <lineage>
        <taxon>Eukaryota</taxon>
        <taxon>Fungi</taxon>
        <taxon>Dikarya</taxon>
        <taxon>Basidiomycota</taxon>
        <taxon>Agaricomycotina</taxon>
        <taxon>Agaricomycetes</taxon>
        <taxon>Sistotremastrales</taxon>
        <taxon>Sistotremastraceae</taxon>
        <taxon>Sertulicium</taxon>
        <taxon>Sertulicium niveocremeum</taxon>
    </lineage>
</organism>
<feature type="transmembrane region" description="Helical" evidence="1">
    <location>
        <begin position="12"/>
        <end position="36"/>
    </location>
</feature>
<keyword evidence="1" id="KW-0472">Membrane</keyword>
<feature type="transmembrane region" description="Helical" evidence="1">
    <location>
        <begin position="139"/>
        <end position="162"/>
    </location>
</feature>
<dbReference type="InterPro" id="IPR051380">
    <property type="entry name" value="pH-response_reg_palI/RIM9"/>
</dbReference>